<dbReference type="Proteomes" id="UP001228446">
    <property type="component" value="Unassembled WGS sequence"/>
</dbReference>
<dbReference type="RefSeq" id="WP_308937852.1">
    <property type="nucleotide sequence ID" value="NZ_JAVIBP010000032.1"/>
</dbReference>
<evidence type="ECO:0000313" key="2">
    <source>
        <dbReference type="Proteomes" id="UP001228446"/>
    </source>
</evidence>
<comment type="caution">
    <text evidence="1">The sequence shown here is derived from an EMBL/GenBank/DDBJ whole genome shotgun (WGS) entry which is preliminary data.</text>
</comment>
<reference evidence="1 2" key="1">
    <citation type="submission" date="2023-08" db="EMBL/GenBank/DDBJ databases">
        <title>Streptococcus ruminantium-associated sheep mastitis outbreak detected in Italy is distinct from bovine isolates.</title>
        <authorList>
            <person name="Rosa M.N."/>
            <person name="Vezina B."/>
            <person name="Tola S."/>
        </authorList>
    </citation>
    <scope>NUCLEOTIDE SEQUENCE [LARGE SCALE GENOMIC DNA]</scope>
    <source>
        <strain evidence="1 2">OM6730</strain>
    </source>
</reference>
<proteinExistence type="predicted"/>
<sequence length="130" mass="15676">MKKSTVVEIEQYLSERLEYIDLIIKDVVSKLPDRYFYNPEIRSGDFARIKEEMAEIRKKMKFPAYFNDSNLHRKLNSLQGEYEHSLFLLCQSKRENLEQDLLAEDIEMQCACLISLIREYRLLKFLRLFK</sequence>
<evidence type="ECO:0000313" key="1">
    <source>
        <dbReference type="EMBL" id="MDQ8833104.1"/>
    </source>
</evidence>
<keyword evidence="2" id="KW-1185">Reference proteome</keyword>
<name>A0ABU1B2M2_9STRE</name>
<organism evidence="1 2">
    <name type="scientific">Streptococcus ruminantium</name>
    <dbReference type="NCBI Taxonomy" id="1917441"/>
    <lineage>
        <taxon>Bacteria</taxon>
        <taxon>Bacillati</taxon>
        <taxon>Bacillota</taxon>
        <taxon>Bacilli</taxon>
        <taxon>Lactobacillales</taxon>
        <taxon>Streptococcaceae</taxon>
        <taxon>Streptococcus</taxon>
    </lineage>
</organism>
<gene>
    <name evidence="1" type="ORF">RFF62_04790</name>
</gene>
<accession>A0ABU1B2M2</accession>
<dbReference type="EMBL" id="JAVIBX010000014">
    <property type="protein sequence ID" value="MDQ8833104.1"/>
    <property type="molecule type" value="Genomic_DNA"/>
</dbReference>
<protein>
    <submittedName>
        <fullName evidence="1">Uncharacterized protein</fullName>
    </submittedName>
</protein>